<reference evidence="1" key="1">
    <citation type="journal article" date="2014" name="Front. Microbiol.">
        <title>High frequency of phylogenetically diverse reductive dehalogenase-homologous genes in deep subseafloor sedimentary metagenomes.</title>
        <authorList>
            <person name="Kawai M."/>
            <person name="Futagami T."/>
            <person name="Toyoda A."/>
            <person name="Takaki Y."/>
            <person name="Nishi S."/>
            <person name="Hori S."/>
            <person name="Arai W."/>
            <person name="Tsubouchi T."/>
            <person name="Morono Y."/>
            <person name="Uchiyama I."/>
            <person name="Ito T."/>
            <person name="Fujiyama A."/>
            <person name="Inagaki F."/>
            <person name="Takami H."/>
        </authorList>
    </citation>
    <scope>NUCLEOTIDE SEQUENCE</scope>
    <source>
        <strain evidence="1">Expedition CK06-06</strain>
    </source>
</reference>
<dbReference type="EMBL" id="BARW01000308">
    <property type="protein sequence ID" value="GAI62497.1"/>
    <property type="molecule type" value="Genomic_DNA"/>
</dbReference>
<proteinExistence type="predicted"/>
<dbReference type="AlphaFoldDB" id="X1Q1V0"/>
<sequence length="40" mass="4897">MFPRHRVVFDVEKASQKKWRLFIFSIEPILKYIGEMLKKS</sequence>
<protein>
    <submittedName>
        <fullName evidence="1">Uncharacterized protein</fullName>
    </submittedName>
</protein>
<feature type="non-terminal residue" evidence="1">
    <location>
        <position position="40"/>
    </location>
</feature>
<gene>
    <name evidence="1" type="ORF">S12H4_01516</name>
</gene>
<name>X1Q1V0_9ZZZZ</name>
<evidence type="ECO:0000313" key="1">
    <source>
        <dbReference type="EMBL" id="GAI62497.1"/>
    </source>
</evidence>
<comment type="caution">
    <text evidence="1">The sequence shown here is derived from an EMBL/GenBank/DDBJ whole genome shotgun (WGS) entry which is preliminary data.</text>
</comment>
<accession>X1Q1V0</accession>
<organism evidence="1">
    <name type="scientific">marine sediment metagenome</name>
    <dbReference type="NCBI Taxonomy" id="412755"/>
    <lineage>
        <taxon>unclassified sequences</taxon>
        <taxon>metagenomes</taxon>
        <taxon>ecological metagenomes</taxon>
    </lineage>
</organism>